<organism evidence="15 16">
    <name type="scientific">Lucilia cuprina</name>
    <name type="common">Green bottle fly</name>
    <name type="synonym">Australian sheep blowfly</name>
    <dbReference type="NCBI Taxonomy" id="7375"/>
    <lineage>
        <taxon>Eukaryota</taxon>
        <taxon>Metazoa</taxon>
        <taxon>Ecdysozoa</taxon>
        <taxon>Arthropoda</taxon>
        <taxon>Hexapoda</taxon>
        <taxon>Insecta</taxon>
        <taxon>Pterygota</taxon>
        <taxon>Neoptera</taxon>
        <taxon>Endopterygota</taxon>
        <taxon>Diptera</taxon>
        <taxon>Brachycera</taxon>
        <taxon>Muscomorpha</taxon>
        <taxon>Oestroidea</taxon>
        <taxon>Calliphoridae</taxon>
        <taxon>Luciliinae</taxon>
        <taxon>Lucilia</taxon>
    </lineage>
</organism>
<feature type="domain" description="C2H2-type" evidence="13">
    <location>
        <begin position="221"/>
        <end position="248"/>
    </location>
</feature>
<feature type="domain" description="C2H2-type" evidence="13">
    <location>
        <begin position="425"/>
        <end position="448"/>
    </location>
</feature>
<protein>
    <submittedName>
        <fullName evidence="15">Uncharacterized protein</fullName>
    </submittedName>
</protein>
<dbReference type="EMBL" id="JRES01001701">
    <property type="protein sequence ID" value="KNC20820.1"/>
    <property type="molecule type" value="Genomic_DNA"/>
</dbReference>
<dbReference type="SMART" id="SM00355">
    <property type="entry name" value="ZnF_C2H2"/>
    <property type="match status" value="10"/>
</dbReference>
<accession>A0A0L0BL36</accession>
<evidence type="ECO:0000256" key="7">
    <source>
        <dbReference type="ARBA" id="ARBA00023125"/>
    </source>
</evidence>
<dbReference type="InterPro" id="IPR013087">
    <property type="entry name" value="Znf_C2H2_type"/>
</dbReference>
<dbReference type="Pfam" id="PF07776">
    <property type="entry name" value="zf-AD"/>
    <property type="match status" value="1"/>
</dbReference>
<dbReference type="PANTHER" id="PTHR24406">
    <property type="entry name" value="TRANSCRIPTIONAL REPRESSOR CTCFL-RELATED"/>
    <property type="match status" value="1"/>
</dbReference>
<feature type="domain" description="C2H2-type" evidence="13">
    <location>
        <begin position="314"/>
        <end position="341"/>
    </location>
</feature>
<sequence>MESDLPICRVCLNATNECIDFQAPFQSLGNNTQEKESVSPINYLECLRLCTNLPIEEFDDGPQCLCTGCATELQIVYKFLEKAQSSQSILEESWQNDNQNNETMELTEIYIEKFDMDTGVVTTNDNVEILNLSEPDEDLNTIEYYIWTDVDEEISVTENEPKESSRDQHSDEKLNSLRDKTRTENSKYHKCHICGRTYKTVHHLKVHLNYHKRRKVQGQGHTCRICGEEFRLEILLTEHMIEHKNSRQIHKCEQCDKEFISKTALISHKRIHQGEPLNCNECGKQFSGTYELKVHLRFHKREKQKEEQKELPAKQCKICNKEFATQRYLNQHMNVHLDERATHKCNYCEKEYVTQTALNNHKRLHEGQTLECMECGKQFTRNYELEIHMRFHKREYPFECTMCDKKFTIKGHLKTHMLQHQNIKLECEECGKLFSSTKALNEHSYTHTEMPYPCEFCNKAYPSKQKYKLHLEKMHSIESQDLDLSQLQSFTNKTNLKKRKNFTYVQVIEEQEDNEVTQIYEPLNK</sequence>
<feature type="domain" description="C2H2-type" evidence="13">
    <location>
        <begin position="452"/>
        <end position="480"/>
    </location>
</feature>
<dbReference type="PROSITE" id="PS50157">
    <property type="entry name" value="ZINC_FINGER_C2H2_2"/>
    <property type="match status" value="10"/>
</dbReference>
<dbReference type="Proteomes" id="UP000037069">
    <property type="component" value="Unassembled WGS sequence"/>
</dbReference>
<dbReference type="AlphaFoldDB" id="A0A0L0BL36"/>
<feature type="binding site" evidence="11">
    <location>
        <position position="8"/>
    </location>
    <ligand>
        <name>Zn(2+)</name>
        <dbReference type="ChEBI" id="CHEBI:29105"/>
    </ligand>
</feature>
<dbReference type="FunFam" id="3.30.160.60:FF:000446">
    <property type="entry name" value="Zinc finger protein"/>
    <property type="match status" value="2"/>
</dbReference>
<dbReference type="OrthoDB" id="6077919at2759"/>
<evidence type="ECO:0000313" key="16">
    <source>
        <dbReference type="Proteomes" id="UP000037069"/>
    </source>
</evidence>
<dbReference type="PROSITE" id="PS51915">
    <property type="entry name" value="ZAD"/>
    <property type="match status" value="1"/>
</dbReference>
<evidence type="ECO:0000256" key="5">
    <source>
        <dbReference type="ARBA" id="ARBA00022833"/>
    </source>
</evidence>
<evidence type="ECO:0000256" key="3">
    <source>
        <dbReference type="ARBA" id="ARBA00022737"/>
    </source>
</evidence>
<evidence type="ECO:0000259" key="13">
    <source>
        <dbReference type="PROSITE" id="PS50157"/>
    </source>
</evidence>
<dbReference type="GO" id="GO:0003677">
    <property type="term" value="F:DNA binding"/>
    <property type="evidence" value="ECO:0007669"/>
    <property type="project" value="UniProtKB-KW"/>
</dbReference>
<dbReference type="SMART" id="SM00868">
    <property type="entry name" value="zf-AD"/>
    <property type="match status" value="1"/>
</dbReference>
<name>A0A0L0BL36_LUCCU</name>
<keyword evidence="8" id="KW-0804">Transcription</keyword>
<dbReference type="InterPro" id="IPR036236">
    <property type="entry name" value="Znf_C2H2_sf"/>
</dbReference>
<dbReference type="SUPFAM" id="SSF57667">
    <property type="entry name" value="beta-beta-alpha zinc fingers"/>
    <property type="match status" value="5"/>
</dbReference>
<feature type="domain" description="C2H2-type" evidence="13">
    <location>
        <begin position="189"/>
        <end position="216"/>
    </location>
</feature>
<dbReference type="InterPro" id="IPR012934">
    <property type="entry name" value="Znf_AD"/>
</dbReference>
<keyword evidence="3" id="KW-0677">Repeat</keyword>
<evidence type="ECO:0000256" key="2">
    <source>
        <dbReference type="ARBA" id="ARBA00022723"/>
    </source>
</evidence>
<dbReference type="Gene3D" id="3.30.160.60">
    <property type="entry name" value="Classic Zinc Finger"/>
    <property type="match status" value="7"/>
</dbReference>
<evidence type="ECO:0000259" key="14">
    <source>
        <dbReference type="PROSITE" id="PS51915"/>
    </source>
</evidence>
<dbReference type="FunFam" id="3.30.160.60:FF:001228">
    <property type="entry name" value="Zinc finger protein 236"/>
    <property type="match status" value="1"/>
</dbReference>
<evidence type="ECO:0000256" key="8">
    <source>
        <dbReference type="ARBA" id="ARBA00023163"/>
    </source>
</evidence>
<keyword evidence="9" id="KW-0539">Nucleus</keyword>
<comment type="subcellular location">
    <subcellularLocation>
        <location evidence="1">Nucleus</location>
    </subcellularLocation>
</comment>
<dbReference type="FunFam" id="3.30.160.60:FF:000065">
    <property type="entry name" value="B-cell CLL/lymphoma 6, member B"/>
    <property type="match status" value="1"/>
</dbReference>
<feature type="domain" description="C2H2-type" evidence="13">
    <location>
        <begin position="343"/>
        <end position="370"/>
    </location>
</feature>
<keyword evidence="16" id="KW-1185">Reference proteome</keyword>
<evidence type="ECO:0000256" key="12">
    <source>
        <dbReference type="SAM" id="MobiDB-lite"/>
    </source>
</evidence>
<feature type="region of interest" description="Disordered" evidence="12">
    <location>
        <begin position="156"/>
        <end position="181"/>
    </location>
</feature>
<keyword evidence="7" id="KW-0238">DNA-binding</keyword>
<comment type="caution">
    <text evidence="15">The sequence shown here is derived from an EMBL/GenBank/DDBJ whole genome shotgun (WGS) entry which is preliminary data.</text>
</comment>
<dbReference type="Pfam" id="PF00096">
    <property type="entry name" value="zf-C2H2"/>
    <property type="match status" value="5"/>
</dbReference>
<dbReference type="OMA" id="ATNECID"/>
<dbReference type="GO" id="GO:0005634">
    <property type="term" value="C:nucleus"/>
    <property type="evidence" value="ECO:0007669"/>
    <property type="project" value="UniProtKB-SubCell"/>
</dbReference>
<evidence type="ECO:0000256" key="6">
    <source>
        <dbReference type="ARBA" id="ARBA00023015"/>
    </source>
</evidence>
<keyword evidence="5 11" id="KW-0862">Zinc</keyword>
<feature type="domain" description="C2H2-type" evidence="13">
    <location>
        <begin position="370"/>
        <end position="397"/>
    </location>
</feature>
<keyword evidence="2 11" id="KW-0479">Metal-binding</keyword>
<keyword evidence="4 10" id="KW-0863">Zinc-finger</keyword>
<dbReference type="PROSITE" id="PS00028">
    <property type="entry name" value="ZINC_FINGER_C2H2_1"/>
    <property type="match status" value="9"/>
</dbReference>
<feature type="binding site" evidence="11">
    <location>
        <position position="11"/>
    </location>
    <ligand>
        <name>Zn(2+)</name>
        <dbReference type="ChEBI" id="CHEBI:29105"/>
    </ligand>
</feature>
<evidence type="ECO:0000256" key="11">
    <source>
        <dbReference type="PROSITE-ProRule" id="PRU01263"/>
    </source>
</evidence>
<evidence type="ECO:0000313" key="15">
    <source>
        <dbReference type="EMBL" id="KNC20820.1"/>
    </source>
</evidence>
<reference evidence="15 16" key="1">
    <citation type="journal article" date="2015" name="Nat. Commun.">
        <title>Lucilia cuprina genome unlocks parasitic fly biology to underpin future interventions.</title>
        <authorList>
            <person name="Anstead C.A."/>
            <person name="Korhonen P.K."/>
            <person name="Young N.D."/>
            <person name="Hall R.S."/>
            <person name="Jex A.R."/>
            <person name="Murali S.C."/>
            <person name="Hughes D.S."/>
            <person name="Lee S.F."/>
            <person name="Perry T."/>
            <person name="Stroehlein A.J."/>
            <person name="Ansell B.R."/>
            <person name="Breugelmans B."/>
            <person name="Hofmann A."/>
            <person name="Qu J."/>
            <person name="Dugan S."/>
            <person name="Lee S.L."/>
            <person name="Chao H."/>
            <person name="Dinh H."/>
            <person name="Han Y."/>
            <person name="Doddapaneni H.V."/>
            <person name="Worley K.C."/>
            <person name="Muzny D.M."/>
            <person name="Ioannidis P."/>
            <person name="Waterhouse R.M."/>
            <person name="Zdobnov E.M."/>
            <person name="James P.J."/>
            <person name="Bagnall N.H."/>
            <person name="Kotze A.C."/>
            <person name="Gibbs R.A."/>
            <person name="Richards S."/>
            <person name="Batterham P."/>
            <person name="Gasser R.B."/>
        </authorList>
    </citation>
    <scope>NUCLEOTIDE SEQUENCE [LARGE SCALE GENOMIC DNA]</scope>
    <source>
        <strain evidence="15 16">LS</strain>
        <tissue evidence="15">Full body</tissue>
    </source>
</reference>
<dbReference type="Pfam" id="PF13912">
    <property type="entry name" value="zf-C2H2_6"/>
    <property type="match status" value="3"/>
</dbReference>
<evidence type="ECO:0000256" key="10">
    <source>
        <dbReference type="PROSITE-ProRule" id="PRU00042"/>
    </source>
</evidence>
<feature type="binding site" evidence="11">
    <location>
        <position position="66"/>
    </location>
    <ligand>
        <name>Zn(2+)</name>
        <dbReference type="ChEBI" id="CHEBI:29105"/>
    </ligand>
</feature>
<evidence type="ECO:0000256" key="4">
    <source>
        <dbReference type="ARBA" id="ARBA00022771"/>
    </source>
</evidence>
<feature type="domain" description="C2H2-type" evidence="13">
    <location>
        <begin position="277"/>
        <end position="304"/>
    </location>
</feature>
<dbReference type="SUPFAM" id="SSF57716">
    <property type="entry name" value="Glucocorticoid receptor-like (DNA-binding domain)"/>
    <property type="match status" value="1"/>
</dbReference>
<evidence type="ECO:0000256" key="1">
    <source>
        <dbReference type="ARBA" id="ARBA00004123"/>
    </source>
</evidence>
<gene>
    <name evidence="15" type="ORF">FF38_11256</name>
</gene>
<proteinExistence type="predicted"/>
<feature type="binding site" evidence="11">
    <location>
        <position position="69"/>
    </location>
    <ligand>
        <name>Zn(2+)</name>
        <dbReference type="ChEBI" id="CHEBI:29105"/>
    </ligand>
</feature>
<evidence type="ECO:0000256" key="9">
    <source>
        <dbReference type="ARBA" id="ARBA00023242"/>
    </source>
</evidence>
<feature type="domain" description="C2H2-type" evidence="13">
    <location>
        <begin position="398"/>
        <end position="425"/>
    </location>
</feature>
<keyword evidence="6" id="KW-0805">Transcription regulation</keyword>
<feature type="domain" description="ZAD" evidence="14">
    <location>
        <begin position="6"/>
        <end position="93"/>
    </location>
</feature>
<feature type="compositionally biased region" description="Basic and acidic residues" evidence="12">
    <location>
        <begin position="159"/>
        <end position="181"/>
    </location>
</feature>
<dbReference type="InterPro" id="IPR050888">
    <property type="entry name" value="ZnF_C2H2-type_TF"/>
</dbReference>
<dbReference type="GO" id="GO:0008270">
    <property type="term" value="F:zinc ion binding"/>
    <property type="evidence" value="ECO:0007669"/>
    <property type="project" value="UniProtKB-UniRule"/>
</dbReference>
<feature type="domain" description="C2H2-type" evidence="13">
    <location>
        <begin position="250"/>
        <end position="277"/>
    </location>
</feature>